<evidence type="ECO:0000313" key="4">
    <source>
        <dbReference type="EMBL" id="MDA5397287.1"/>
    </source>
</evidence>
<feature type="domain" description="Fumarylacetoacetase-like C-terminal" evidence="3">
    <location>
        <begin position="73"/>
        <end position="278"/>
    </location>
</feature>
<dbReference type="FunFam" id="3.90.850.10:FF:000002">
    <property type="entry name" value="2-hydroxyhepta-2,4-diene-1,7-dioate isomerase"/>
    <property type="match status" value="1"/>
</dbReference>
<dbReference type="GO" id="GO:0016787">
    <property type="term" value="F:hydrolase activity"/>
    <property type="evidence" value="ECO:0007669"/>
    <property type="project" value="UniProtKB-KW"/>
</dbReference>
<dbReference type="PANTHER" id="PTHR42796">
    <property type="entry name" value="FUMARYLACETOACETATE HYDROLASE DOMAIN-CONTAINING PROTEIN 2A-RELATED"/>
    <property type="match status" value="1"/>
</dbReference>
<dbReference type="AlphaFoldDB" id="A0A9X3UDV5"/>
<keyword evidence="4" id="KW-0378">Hydrolase</keyword>
<dbReference type="EMBL" id="JAPJZI010000001">
    <property type="protein sequence ID" value="MDA5397287.1"/>
    <property type="molecule type" value="Genomic_DNA"/>
</dbReference>
<evidence type="ECO:0000256" key="1">
    <source>
        <dbReference type="ARBA" id="ARBA00010211"/>
    </source>
</evidence>
<dbReference type="InterPro" id="IPR036663">
    <property type="entry name" value="Fumarylacetoacetase_C_sf"/>
</dbReference>
<evidence type="ECO:0000313" key="5">
    <source>
        <dbReference type="Proteomes" id="UP001151234"/>
    </source>
</evidence>
<comment type="similarity">
    <text evidence="1">Belongs to the FAH family.</text>
</comment>
<dbReference type="InterPro" id="IPR051121">
    <property type="entry name" value="FAH"/>
</dbReference>
<organism evidence="4 5">
    <name type="scientific">Hoeflea prorocentri</name>
    <dbReference type="NCBI Taxonomy" id="1922333"/>
    <lineage>
        <taxon>Bacteria</taxon>
        <taxon>Pseudomonadati</taxon>
        <taxon>Pseudomonadota</taxon>
        <taxon>Alphaproteobacteria</taxon>
        <taxon>Hyphomicrobiales</taxon>
        <taxon>Rhizobiaceae</taxon>
        <taxon>Hoeflea</taxon>
    </lineage>
</organism>
<protein>
    <submittedName>
        <fullName evidence="4">Fumarylacetoacetate hydrolase family protein</fullName>
    </submittedName>
</protein>
<dbReference type="InterPro" id="IPR011234">
    <property type="entry name" value="Fumarylacetoacetase-like_C"/>
</dbReference>
<dbReference type="Proteomes" id="UP001151234">
    <property type="component" value="Unassembled WGS sequence"/>
</dbReference>
<comment type="caution">
    <text evidence="4">The sequence shown here is derived from an EMBL/GenBank/DDBJ whole genome shotgun (WGS) entry which is preliminary data.</text>
</comment>
<dbReference type="RefSeq" id="WP_267988753.1">
    <property type="nucleotide sequence ID" value="NZ_JAPJZI010000001.1"/>
</dbReference>
<keyword evidence="2" id="KW-0479">Metal-binding</keyword>
<proteinExistence type="inferred from homology"/>
<dbReference type="PANTHER" id="PTHR42796:SF4">
    <property type="entry name" value="FUMARYLACETOACETATE HYDROLASE DOMAIN-CONTAINING PROTEIN 2A"/>
    <property type="match status" value="1"/>
</dbReference>
<dbReference type="Pfam" id="PF01557">
    <property type="entry name" value="FAA_hydrolase"/>
    <property type="match status" value="1"/>
</dbReference>
<dbReference type="GO" id="GO:0019752">
    <property type="term" value="P:carboxylic acid metabolic process"/>
    <property type="evidence" value="ECO:0007669"/>
    <property type="project" value="UniProtKB-ARBA"/>
</dbReference>
<dbReference type="GO" id="GO:0046872">
    <property type="term" value="F:metal ion binding"/>
    <property type="evidence" value="ECO:0007669"/>
    <property type="project" value="UniProtKB-KW"/>
</dbReference>
<evidence type="ECO:0000259" key="3">
    <source>
        <dbReference type="Pfam" id="PF01557"/>
    </source>
</evidence>
<reference evidence="4" key="1">
    <citation type="submission" date="2022-11" db="EMBL/GenBank/DDBJ databases">
        <title>Draft genome sequence of Hoeflea poritis E7-10 and Hoeflea prorocentri PM5-8, separated from scleractinian coral Porites lutea and marine dinoflagellate.</title>
        <authorList>
            <person name="Zhang G."/>
            <person name="Wei Q."/>
            <person name="Cai L."/>
        </authorList>
    </citation>
    <scope>NUCLEOTIDE SEQUENCE</scope>
    <source>
        <strain evidence="4">PM5-8</strain>
    </source>
</reference>
<keyword evidence="5" id="KW-1185">Reference proteome</keyword>
<dbReference type="SUPFAM" id="SSF56529">
    <property type="entry name" value="FAH"/>
    <property type="match status" value="1"/>
</dbReference>
<sequence>MKLLRVGREGSEIPCMLDDTGTARDVSPLVADFTPQTIPLLADTLGNTDPTTLEAVETAGARIGTPMTQPRNIYCIGLNYSDHAAEAGMDIPEEPILFNKASGTFCAPNDPILYSPKMSKLDWEVELGIVIGTAALNVERENALDHVLGYTVVNDVSERSWQLERGGQWAKGKGFPNFCPTGPWIVTGDEVADARALPMWLDVNGQRMQSGNTNTMIFDVATIVSYLSEFMRLEPGDLICTGTPPGVGAGMKPPVWLGPGDNVSLGIDGLGEQQQRVVNLSEVAA</sequence>
<name>A0A9X3UDV5_9HYPH</name>
<dbReference type="GO" id="GO:0016853">
    <property type="term" value="F:isomerase activity"/>
    <property type="evidence" value="ECO:0007669"/>
    <property type="project" value="UniProtKB-ARBA"/>
</dbReference>
<accession>A0A9X3UDV5</accession>
<evidence type="ECO:0000256" key="2">
    <source>
        <dbReference type="ARBA" id="ARBA00022723"/>
    </source>
</evidence>
<dbReference type="Gene3D" id="3.90.850.10">
    <property type="entry name" value="Fumarylacetoacetase-like, C-terminal domain"/>
    <property type="match status" value="1"/>
</dbReference>
<gene>
    <name evidence="4" type="ORF">OQ273_01770</name>
</gene>